<feature type="region of interest" description="Disordered" evidence="6">
    <location>
        <begin position="404"/>
        <end position="445"/>
    </location>
</feature>
<dbReference type="GO" id="GO:0005829">
    <property type="term" value="C:cytosol"/>
    <property type="evidence" value="ECO:0007669"/>
    <property type="project" value="GOC"/>
</dbReference>
<keyword evidence="4" id="KW-0009">Actin-binding</keyword>
<evidence type="ECO:0000259" key="7">
    <source>
        <dbReference type="PROSITE" id="PS51082"/>
    </source>
</evidence>
<sequence>NMLPDKYNISLISNGLRREETVNQYADALAHLEKVSEDIFIRVSNRVKENRSYLEQLQQRIAVAEAKIVKVKGSNKAIQVFSSSKYPASVELQPYVTVFQDIEDSLLQVTKKYRKIKTQMKTFSETDILEKKQFYQVTRTRSKIDDAEGLGGMPKNCKSISSLLLFNTSENPYKKYSFFDPLGVTSKTRSDIQEEKEEGLADAPASIVNREQMERHLAESYLYIPDLGDVPEIDVPMDLPDLPGVADLSFSSDLKEGIAPSLVNMGNLPDLLGLSSTPETLDVNPPTPAPPPEAPPPPPPPPMNPPPTTVAPLADNPPPPPPLNVPPPPPLTAPKEAPATAQSGDRSSLMESIRAAGGAGKVKLKSAKERKLQKKKEKEEAKAAASSGGDLMSDLFNKLSMRRKGISGAKKAGSSEPSTMDKISAMIPPPPTNSQPLDHEDDDWN</sequence>
<comment type="similarity">
    <text evidence="3">Belongs to the WASH1 family.</text>
</comment>
<evidence type="ECO:0000256" key="6">
    <source>
        <dbReference type="SAM" id="MobiDB-lite"/>
    </source>
</evidence>
<dbReference type="HOGENOM" id="CLU_029156_1_0_1"/>
<dbReference type="GO" id="GO:0043015">
    <property type="term" value="F:gamma-tubulin binding"/>
    <property type="evidence" value="ECO:0007669"/>
    <property type="project" value="TreeGrafter"/>
</dbReference>
<dbReference type="InterPro" id="IPR003124">
    <property type="entry name" value="WH2_dom"/>
</dbReference>
<name>H2YXB7_CIOSA</name>
<evidence type="ECO:0000256" key="4">
    <source>
        <dbReference type="ARBA" id="ARBA00023203"/>
    </source>
</evidence>
<dbReference type="GO" id="GO:0042147">
    <property type="term" value="P:retrograde transport, endosome to Golgi"/>
    <property type="evidence" value="ECO:0007669"/>
    <property type="project" value="TreeGrafter"/>
</dbReference>
<dbReference type="Ensembl" id="ENSCSAVT00000010099.1">
    <property type="protein sequence ID" value="ENSCSAVP00000009978.1"/>
    <property type="gene ID" value="ENSCSAVG00000005878.1"/>
</dbReference>
<dbReference type="InterPro" id="IPR028290">
    <property type="entry name" value="WASH1"/>
</dbReference>
<organism evidence="8 9">
    <name type="scientific">Ciona savignyi</name>
    <name type="common">Pacific transparent sea squirt</name>
    <dbReference type="NCBI Taxonomy" id="51511"/>
    <lineage>
        <taxon>Eukaryota</taxon>
        <taxon>Metazoa</taxon>
        <taxon>Chordata</taxon>
        <taxon>Tunicata</taxon>
        <taxon>Ascidiacea</taxon>
        <taxon>Phlebobranchia</taxon>
        <taxon>Cionidae</taxon>
        <taxon>Ciona</taxon>
    </lineage>
</organism>
<dbReference type="eggNOG" id="ENOG502QSX3">
    <property type="taxonomic scope" value="Eukaryota"/>
</dbReference>
<keyword evidence="5" id="KW-0175">Coiled coil</keyword>
<dbReference type="GO" id="GO:0031901">
    <property type="term" value="C:early endosome membrane"/>
    <property type="evidence" value="ECO:0007669"/>
    <property type="project" value="UniProtKB-SubCell"/>
</dbReference>
<evidence type="ECO:0000256" key="5">
    <source>
        <dbReference type="SAM" id="Coils"/>
    </source>
</evidence>
<dbReference type="FunCoup" id="H2YXB7">
    <property type="interactions" value="12"/>
</dbReference>
<dbReference type="AlphaFoldDB" id="H2YXB7"/>
<reference evidence="8" key="2">
    <citation type="submission" date="2025-08" db="UniProtKB">
        <authorList>
            <consortium name="Ensembl"/>
        </authorList>
    </citation>
    <scope>IDENTIFICATION</scope>
</reference>
<dbReference type="InParanoid" id="H2YXB7"/>
<feature type="domain" description="WH2" evidence="7">
    <location>
        <begin position="345"/>
        <end position="367"/>
    </location>
</feature>
<feature type="compositionally biased region" description="Basic and acidic residues" evidence="6">
    <location>
        <begin position="366"/>
        <end position="382"/>
    </location>
</feature>
<feature type="coiled-coil region" evidence="5">
    <location>
        <begin position="47"/>
        <end position="74"/>
    </location>
</feature>
<dbReference type="PANTHER" id="PTHR23331">
    <property type="entry name" value="CXYORF1"/>
    <property type="match status" value="1"/>
</dbReference>
<reference evidence="9" key="1">
    <citation type="submission" date="2003-08" db="EMBL/GenBank/DDBJ databases">
        <authorList>
            <person name="Birren B."/>
            <person name="Nusbaum C."/>
            <person name="Abebe A."/>
            <person name="Abouelleil A."/>
            <person name="Adekoya E."/>
            <person name="Ait-zahra M."/>
            <person name="Allen N."/>
            <person name="Allen T."/>
            <person name="An P."/>
            <person name="Anderson M."/>
            <person name="Anderson S."/>
            <person name="Arachchi H."/>
            <person name="Armbruster J."/>
            <person name="Bachantsang P."/>
            <person name="Baldwin J."/>
            <person name="Barry A."/>
            <person name="Bayul T."/>
            <person name="Blitshsteyn B."/>
            <person name="Bloom T."/>
            <person name="Blye J."/>
            <person name="Boguslavskiy L."/>
            <person name="Borowsky M."/>
            <person name="Boukhgalter B."/>
            <person name="Brunache A."/>
            <person name="Butler J."/>
            <person name="Calixte N."/>
            <person name="Calvo S."/>
            <person name="Camarata J."/>
            <person name="Campo K."/>
            <person name="Chang J."/>
            <person name="Cheshatsang Y."/>
            <person name="Citroen M."/>
            <person name="Collymore A."/>
            <person name="Considine T."/>
            <person name="Cook A."/>
            <person name="Cooke P."/>
            <person name="Corum B."/>
            <person name="Cuomo C."/>
            <person name="David R."/>
            <person name="Dawoe T."/>
            <person name="Degray S."/>
            <person name="Dodge S."/>
            <person name="Dooley K."/>
            <person name="Dorje P."/>
            <person name="Dorjee K."/>
            <person name="Dorris L."/>
            <person name="Duffey N."/>
            <person name="Dupes A."/>
            <person name="Elkins T."/>
            <person name="Engels R."/>
            <person name="Erickson J."/>
            <person name="Farina A."/>
            <person name="Faro S."/>
            <person name="Ferreira P."/>
            <person name="Fischer H."/>
            <person name="Fitzgerald M."/>
            <person name="Foley K."/>
            <person name="Gage D."/>
            <person name="Galagan J."/>
            <person name="Gearin G."/>
            <person name="Gnerre S."/>
            <person name="Gnirke A."/>
            <person name="Goyette A."/>
            <person name="Graham J."/>
            <person name="Grandbois E."/>
            <person name="Gyaltsen K."/>
            <person name="Hafez N."/>
            <person name="Hagopian D."/>
            <person name="Hagos B."/>
            <person name="Hall J."/>
            <person name="Hatcher B."/>
            <person name="Heller A."/>
            <person name="Higgins H."/>
            <person name="Honan T."/>
            <person name="Horn A."/>
            <person name="Houde N."/>
            <person name="Hughes L."/>
            <person name="Hulme W."/>
            <person name="Husby E."/>
            <person name="Iliev I."/>
            <person name="Jaffe D."/>
            <person name="Jones C."/>
            <person name="Kamal M."/>
            <person name="Kamat A."/>
            <person name="Kamvysselis M."/>
            <person name="Karlsson E."/>
            <person name="Kells C."/>
            <person name="Kieu A."/>
            <person name="Kisner P."/>
            <person name="Kodira C."/>
            <person name="Kulbokas E."/>
            <person name="Labutti K."/>
            <person name="Lama D."/>
            <person name="Landers T."/>
            <person name="Leger J."/>
            <person name="Levine S."/>
            <person name="Lewis D."/>
            <person name="Lewis T."/>
            <person name="Lindblad-toh K."/>
            <person name="Liu X."/>
            <person name="Lokyitsang T."/>
            <person name="Lokyitsang Y."/>
            <person name="Lucien O."/>
            <person name="Lui A."/>
            <person name="Ma L.J."/>
            <person name="Mabbitt R."/>
            <person name="Macdonald J."/>
            <person name="Maclean C."/>
            <person name="Major J."/>
            <person name="Manning J."/>
            <person name="Marabella R."/>
            <person name="Maru K."/>
            <person name="Matthews C."/>
            <person name="Mauceli E."/>
            <person name="Mccarthy M."/>
            <person name="Mcdonough S."/>
            <person name="Mcghee T."/>
            <person name="Meldrim J."/>
            <person name="Meneus L."/>
            <person name="Mesirov J."/>
            <person name="Mihalev A."/>
            <person name="Mihova T."/>
            <person name="Mikkelsen T."/>
            <person name="Mlenga V."/>
            <person name="Moru K."/>
            <person name="Mozes J."/>
            <person name="Mulrain L."/>
            <person name="Munson G."/>
            <person name="Naylor J."/>
            <person name="Newes C."/>
            <person name="Nguyen C."/>
            <person name="Nguyen N."/>
            <person name="Nguyen T."/>
            <person name="Nicol R."/>
            <person name="Nielsen C."/>
            <person name="Nizzari M."/>
            <person name="Norbu C."/>
            <person name="Norbu N."/>
            <person name="O'donnell P."/>
            <person name="Okoawo O."/>
            <person name="O'leary S."/>
            <person name="Omotosho B."/>
            <person name="O'neill K."/>
            <person name="Osman S."/>
            <person name="Parker S."/>
            <person name="Perrin D."/>
            <person name="Phunkhang P."/>
            <person name="Piqani B."/>
            <person name="Purcell S."/>
            <person name="Rachupka T."/>
            <person name="Ramasamy U."/>
            <person name="Rameau R."/>
            <person name="Ray V."/>
            <person name="Raymond C."/>
            <person name="Retta R."/>
            <person name="Richardson S."/>
            <person name="Rise C."/>
            <person name="Rodriguez J."/>
            <person name="Rogers J."/>
            <person name="Rogov P."/>
            <person name="Rutman M."/>
            <person name="Schupbach R."/>
            <person name="Seaman C."/>
            <person name="Settipalli S."/>
            <person name="Sharpe T."/>
            <person name="Sheridan J."/>
            <person name="Sherpa N."/>
            <person name="Shi J."/>
            <person name="Smirnov S."/>
            <person name="Smith C."/>
            <person name="Sougnez C."/>
            <person name="Spencer B."/>
            <person name="Stalker J."/>
            <person name="Stange-thomann N."/>
            <person name="Stavropoulos S."/>
            <person name="Stetson K."/>
            <person name="Stone C."/>
            <person name="Stone S."/>
            <person name="Stubbs M."/>
            <person name="Talamas J."/>
            <person name="Tchuinga P."/>
            <person name="Tenzing P."/>
            <person name="Tesfaye S."/>
            <person name="Theodore J."/>
            <person name="Thoulutsang Y."/>
            <person name="Topham K."/>
            <person name="Towey S."/>
            <person name="Tsamla T."/>
            <person name="Tsomo N."/>
            <person name="Vallee D."/>
            <person name="Vassiliev H."/>
            <person name="Venkataraman V."/>
            <person name="Vinson J."/>
            <person name="Vo A."/>
            <person name="Wade C."/>
            <person name="Wang S."/>
            <person name="Wangchuk T."/>
            <person name="Wangdi T."/>
            <person name="Whittaker C."/>
            <person name="Wilkinson J."/>
            <person name="Wu Y."/>
            <person name="Wyman D."/>
            <person name="Yadav S."/>
            <person name="Yang S."/>
            <person name="Yang X."/>
            <person name="Yeager S."/>
            <person name="Yee E."/>
            <person name="Young G."/>
            <person name="Zainoun J."/>
            <person name="Zembeck L."/>
            <person name="Zimmer A."/>
            <person name="Zody M."/>
            <person name="Lander E."/>
        </authorList>
    </citation>
    <scope>NUCLEOTIDE SEQUENCE [LARGE SCALE GENOMIC DNA]</scope>
</reference>
<evidence type="ECO:0000256" key="2">
    <source>
        <dbReference type="ARBA" id="ARBA00004565"/>
    </source>
</evidence>
<dbReference type="GO" id="GO:0006887">
    <property type="term" value="P:exocytosis"/>
    <property type="evidence" value="ECO:0007669"/>
    <property type="project" value="TreeGrafter"/>
</dbReference>
<proteinExistence type="inferred from homology"/>
<feature type="region of interest" description="Disordered" evidence="6">
    <location>
        <begin position="273"/>
        <end position="392"/>
    </location>
</feature>
<feature type="compositionally biased region" description="Pro residues" evidence="6">
    <location>
        <begin position="285"/>
        <end position="332"/>
    </location>
</feature>
<dbReference type="PROSITE" id="PS51082">
    <property type="entry name" value="WH2"/>
    <property type="match status" value="1"/>
</dbReference>
<reference evidence="8" key="3">
    <citation type="submission" date="2025-09" db="UniProtKB">
        <authorList>
            <consortium name="Ensembl"/>
        </authorList>
    </citation>
    <scope>IDENTIFICATION</scope>
</reference>
<dbReference type="GO" id="GO:0055038">
    <property type="term" value="C:recycling endosome membrane"/>
    <property type="evidence" value="ECO:0007669"/>
    <property type="project" value="UniProtKB-SubCell"/>
</dbReference>
<keyword evidence="9" id="KW-1185">Reference proteome</keyword>
<comment type="subcellular location">
    <subcellularLocation>
        <location evidence="1">Early endosome membrane</location>
    </subcellularLocation>
    <subcellularLocation>
        <location evidence="2">Recycling endosome membrane</location>
    </subcellularLocation>
</comment>
<protein>
    <recommendedName>
        <fullName evidence="7">WH2 domain-containing protein</fullName>
    </recommendedName>
</protein>
<dbReference type="Pfam" id="PF11945">
    <property type="entry name" value="WASH_WAHD"/>
    <property type="match status" value="1"/>
</dbReference>
<accession>H2YXB7</accession>
<dbReference type="GeneTree" id="ENSGT00390000016717"/>
<evidence type="ECO:0000256" key="1">
    <source>
        <dbReference type="ARBA" id="ARBA00004146"/>
    </source>
</evidence>
<evidence type="ECO:0000256" key="3">
    <source>
        <dbReference type="ARBA" id="ARBA00005602"/>
    </source>
</evidence>
<dbReference type="GO" id="GO:0032456">
    <property type="term" value="P:endocytic recycling"/>
    <property type="evidence" value="ECO:0007669"/>
    <property type="project" value="TreeGrafter"/>
</dbReference>
<evidence type="ECO:0000313" key="9">
    <source>
        <dbReference type="Proteomes" id="UP000007875"/>
    </source>
</evidence>
<dbReference type="InterPro" id="IPR021854">
    <property type="entry name" value="WASH1_WAHD"/>
</dbReference>
<dbReference type="GO" id="GO:0071203">
    <property type="term" value="C:WASH complex"/>
    <property type="evidence" value="ECO:0007669"/>
    <property type="project" value="InterPro"/>
</dbReference>
<dbReference type="PANTHER" id="PTHR23331:SF1">
    <property type="entry name" value="WASH COMPLEX SUBUNIT 1"/>
    <property type="match status" value="1"/>
</dbReference>
<dbReference type="OMA" id="SMDSPYE"/>
<dbReference type="GO" id="GO:0034314">
    <property type="term" value="P:Arp2/3 complex-mediated actin nucleation"/>
    <property type="evidence" value="ECO:0007669"/>
    <property type="project" value="InterPro"/>
</dbReference>
<dbReference type="GO" id="GO:0003779">
    <property type="term" value="F:actin binding"/>
    <property type="evidence" value="ECO:0007669"/>
    <property type="project" value="UniProtKB-KW"/>
</dbReference>
<dbReference type="Proteomes" id="UP000007875">
    <property type="component" value="Unassembled WGS sequence"/>
</dbReference>
<dbReference type="STRING" id="51511.ENSCSAVP00000009978"/>
<evidence type="ECO:0000313" key="8">
    <source>
        <dbReference type="Ensembl" id="ENSCSAVP00000009978.1"/>
    </source>
</evidence>
<dbReference type="GO" id="GO:0043014">
    <property type="term" value="F:alpha-tubulin binding"/>
    <property type="evidence" value="ECO:0007669"/>
    <property type="project" value="InterPro"/>
</dbReference>